<accession>A0A926NVX9</accession>
<evidence type="ECO:0000313" key="1">
    <source>
        <dbReference type="EMBL" id="MBD1545371.1"/>
    </source>
</evidence>
<dbReference type="RefSeq" id="WP_190290051.1">
    <property type="nucleotide sequence ID" value="NZ_JABFCZ010000004.1"/>
</dbReference>
<comment type="caution">
    <text evidence="1">The sequence shown here is derived from an EMBL/GenBank/DDBJ whole genome shotgun (WGS) entry which is preliminary data.</text>
</comment>
<reference evidence="1" key="1">
    <citation type="submission" date="2020-05" db="EMBL/GenBank/DDBJ databases">
        <title>Identification of trans-AT polyketide cluster in two marine bacteria, producers of a novel glutaramide-containing polyketide sesbanimide D and analogs.</title>
        <authorList>
            <person name="Kacar D."/>
            <person name="Rodriguez P."/>
            <person name="Canedo L."/>
            <person name="Gonzalez E."/>
            <person name="Galan B."/>
            <person name="De La Calle F."/>
            <person name="Garcia J.L."/>
        </authorList>
    </citation>
    <scope>NUCLEOTIDE SEQUENCE</scope>
    <source>
        <strain evidence="1">PHM038</strain>
    </source>
</reference>
<dbReference type="AlphaFoldDB" id="A0A926NVX9"/>
<organism evidence="1 2">
    <name type="scientific">Roseibium aggregatum</name>
    <dbReference type="NCBI Taxonomy" id="187304"/>
    <lineage>
        <taxon>Bacteria</taxon>
        <taxon>Pseudomonadati</taxon>
        <taxon>Pseudomonadota</taxon>
        <taxon>Alphaproteobacteria</taxon>
        <taxon>Hyphomicrobiales</taxon>
        <taxon>Stappiaceae</taxon>
        <taxon>Roseibium</taxon>
    </lineage>
</organism>
<gene>
    <name evidence="1" type="ORF">HK439_03805</name>
</gene>
<dbReference type="Proteomes" id="UP000598467">
    <property type="component" value="Unassembled WGS sequence"/>
</dbReference>
<sequence length="176" mass="18865">MAAASLSSPRAYRIAACVICWAFGFALVAANPGAASDANAGADLSGTESCVSTAVEAQRPPGDCLMELHAPCMAFPPNSKALATLCFVNTRKNWDARIKERLSTIAKTAAPRIASIANIESRYDLLSNLLQCDRLDELSALYQTADEDRLLQKKRCEAAAAGLAYIRLLVRSETLK</sequence>
<proteinExistence type="predicted"/>
<evidence type="ECO:0000313" key="2">
    <source>
        <dbReference type="Proteomes" id="UP000598467"/>
    </source>
</evidence>
<dbReference type="EMBL" id="JABFCZ010000004">
    <property type="protein sequence ID" value="MBD1545371.1"/>
    <property type="molecule type" value="Genomic_DNA"/>
</dbReference>
<name>A0A926NVX9_9HYPH</name>
<protein>
    <submittedName>
        <fullName evidence="1">Uncharacterized protein</fullName>
    </submittedName>
</protein>